<dbReference type="InterPro" id="IPR036689">
    <property type="entry name" value="ESAT-6-like_sf"/>
</dbReference>
<sequence length="106" mass="11559">MTDFKVDLGGLDALRKNLERTVDNVDQATKRIQDAGLGAIGPTVLDEACADFRTDWKEGLDKIKETVEKITSAVADAKQSYAELDTAISKDLQKMAADVAAMTRKK</sequence>
<evidence type="ECO:0008006" key="3">
    <source>
        <dbReference type="Google" id="ProtNLM"/>
    </source>
</evidence>
<gene>
    <name evidence="1" type="ORF">SAMN05216215_106018</name>
</gene>
<dbReference type="Proteomes" id="UP000199529">
    <property type="component" value="Unassembled WGS sequence"/>
</dbReference>
<dbReference type="OrthoDB" id="3262422at2"/>
<reference evidence="2" key="1">
    <citation type="submission" date="2016-10" db="EMBL/GenBank/DDBJ databases">
        <authorList>
            <person name="Varghese N."/>
            <person name="Submissions S."/>
        </authorList>
    </citation>
    <scope>NUCLEOTIDE SEQUENCE [LARGE SCALE GENOMIC DNA]</scope>
    <source>
        <strain evidence="2">CGMCC 4.3530</strain>
    </source>
</reference>
<dbReference type="RefSeq" id="WP_093276132.1">
    <property type="nucleotide sequence ID" value="NZ_FNOK01000060.1"/>
</dbReference>
<protein>
    <recommendedName>
        <fullName evidence="3">Excreted virulence factor EspC, type VII ESX diderm</fullName>
    </recommendedName>
</protein>
<accession>A0A1H3S497</accession>
<proteinExistence type="predicted"/>
<dbReference type="Gene3D" id="1.10.287.1060">
    <property type="entry name" value="ESAT-6-like"/>
    <property type="match status" value="1"/>
</dbReference>
<evidence type="ECO:0000313" key="2">
    <source>
        <dbReference type="Proteomes" id="UP000199529"/>
    </source>
</evidence>
<dbReference type="AlphaFoldDB" id="A0A1H3S497"/>
<organism evidence="1 2">
    <name type="scientific">Saccharopolyspora shandongensis</name>
    <dbReference type="NCBI Taxonomy" id="418495"/>
    <lineage>
        <taxon>Bacteria</taxon>
        <taxon>Bacillati</taxon>
        <taxon>Actinomycetota</taxon>
        <taxon>Actinomycetes</taxon>
        <taxon>Pseudonocardiales</taxon>
        <taxon>Pseudonocardiaceae</taxon>
        <taxon>Saccharopolyspora</taxon>
    </lineage>
</organism>
<name>A0A1H3S497_9PSEU</name>
<dbReference type="EMBL" id="FNOK01000060">
    <property type="protein sequence ID" value="SDZ32640.1"/>
    <property type="molecule type" value="Genomic_DNA"/>
</dbReference>
<dbReference type="STRING" id="418495.SAMN05216215_106018"/>
<evidence type="ECO:0000313" key="1">
    <source>
        <dbReference type="EMBL" id="SDZ32640.1"/>
    </source>
</evidence>
<keyword evidence="2" id="KW-1185">Reference proteome</keyword>
<dbReference type="SUPFAM" id="SSF140453">
    <property type="entry name" value="EsxAB dimer-like"/>
    <property type="match status" value="1"/>
</dbReference>